<dbReference type="FunFam" id="3.20.20.80:FF:000053">
    <property type="entry name" value="Alpha-xylosidase YicI"/>
    <property type="match status" value="1"/>
</dbReference>
<evidence type="ECO:0000313" key="11">
    <source>
        <dbReference type="EMBL" id="KLT40295.1"/>
    </source>
</evidence>
<organism evidence="11 12">
    <name type="scientific">Cutaneotrichosporon oleaginosum</name>
    <dbReference type="NCBI Taxonomy" id="879819"/>
    <lineage>
        <taxon>Eukaryota</taxon>
        <taxon>Fungi</taxon>
        <taxon>Dikarya</taxon>
        <taxon>Basidiomycota</taxon>
        <taxon>Agaricomycotina</taxon>
        <taxon>Tremellomycetes</taxon>
        <taxon>Trichosporonales</taxon>
        <taxon>Trichosporonaceae</taxon>
        <taxon>Cutaneotrichosporon</taxon>
    </lineage>
</organism>
<dbReference type="EMBL" id="KQ087237">
    <property type="protein sequence ID" value="KLT40295.1"/>
    <property type="molecule type" value="Genomic_DNA"/>
</dbReference>
<dbReference type="CDD" id="cd14752">
    <property type="entry name" value="GH31_N"/>
    <property type="match status" value="1"/>
</dbReference>
<evidence type="ECO:0000256" key="1">
    <source>
        <dbReference type="ARBA" id="ARBA00007806"/>
    </source>
</evidence>
<evidence type="ECO:0000256" key="5">
    <source>
        <dbReference type="ARBA" id="ARBA00066962"/>
    </source>
</evidence>
<dbReference type="Gene3D" id="2.60.40.1180">
    <property type="entry name" value="Golgi alpha-mannosidase II"/>
    <property type="match status" value="1"/>
</dbReference>
<dbReference type="InterPro" id="IPR000322">
    <property type="entry name" value="Glyco_hydro_31_TIM"/>
</dbReference>
<dbReference type="InterPro" id="IPR011013">
    <property type="entry name" value="Gal_mutarotase_sf_dom"/>
</dbReference>
<keyword evidence="12" id="KW-1185">Reference proteome</keyword>
<dbReference type="Pfam" id="PF13802">
    <property type="entry name" value="Gal_mutarotas_2"/>
    <property type="match status" value="1"/>
</dbReference>
<dbReference type="GO" id="GO:0030246">
    <property type="term" value="F:carbohydrate binding"/>
    <property type="evidence" value="ECO:0007669"/>
    <property type="project" value="InterPro"/>
</dbReference>
<dbReference type="Proteomes" id="UP000053611">
    <property type="component" value="Unassembled WGS sequence"/>
</dbReference>
<evidence type="ECO:0000259" key="8">
    <source>
        <dbReference type="Pfam" id="PF01055"/>
    </source>
</evidence>
<dbReference type="SUPFAM" id="SSF74650">
    <property type="entry name" value="Galactose mutarotase-like"/>
    <property type="match status" value="1"/>
</dbReference>
<feature type="region of interest" description="Disordered" evidence="7">
    <location>
        <begin position="78"/>
        <end position="101"/>
    </location>
</feature>
<dbReference type="InterPro" id="IPR025887">
    <property type="entry name" value="Glyco_hydro_31_N_dom"/>
</dbReference>
<dbReference type="Gene3D" id="2.60.40.1760">
    <property type="entry name" value="glycosyl hydrolase (family 31)"/>
    <property type="match status" value="1"/>
</dbReference>
<feature type="domain" description="Glycoside hydrolase family 31 N-terminal" evidence="9">
    <location>
        <begin position="55"/>
        <end position="263"/>
    </location>
</feature>
<dbReference type="OrthoDB" id="1334205at2759"/>
<dbReference type="InterPro" id="IPR013780">
    <property type="entry name" value="Glyco_hydro_b"/>
</dbReference>
<dbReference type="InterPro" id="IPR017853">
    <property type="entry name" value="GH"/>
</dbReference>
<dbReference type="Pfam" id="PF01055">
    <property type="entry name" value="Glyco_hydro_31_2nd"/>
    <property type="match status" value="1"/>
</dbReference>
<dbReference type="PANTHER" id="PTHR43053">
    <property type="entry name" value="GLYCOSIDASE FAMILY 31"/>
    <property type="match status" value="1"/>
</dbReference>
<dbReference type="SMR" id="A0A0J0XGS2"/>
<dbReference type="GO" id="GO:0005975">
    <property type="term" value="P:carbohydrate metabolic process"/>
    <property type="evidence" value="ECO:0007669"/>
    <property type="project" value="InterPro"/>
</dbReference>
<feature type="domain" description="Glycosyl hydrolase family 31 C-terminal" evidence="10">
    <location>
        <begin position="630"/>
        <end position="715"/>
    </location>
</feature>
<evidence type="ECO:0000256" key="6">
    <source>
        <dbReference type="RuleBase" id="RU361185"/>
    </source>
</evidence>
<comment type="catalytic activity">
    <reaction evidence="4">
        <text>Hydrolysis of terminal, non-reducing alpha-D-xylose residues with release of alpha-D-xylose.</text>
        <dbReference type="EC" id="3.2.1.177"/>
    </reaction>
</comment>
<dbReference type="SUPFAM" id="SSF51445">
    <property type="entry name" value="(Trans)glycosidases"/>
    <property type="match status" value="1"/>
</dbReference>
<evidence type="ECO:0000256" key="2">
    <source>
        <dbReference type="ARBA" id="ARBA00022801"/>
    </source>
</evidence>
<evidence type="ECO:0000256" key="3">
    <source>
        <dbReference type="ARBA" id="ARBA00023295"/>
    </source>
</evidence>
<dbReference type="NCBIfam" id="NF007940">
    <property type="entry name" value="PRK10658.1"/>
    <property type="match status" value="1"/>
</dbReference>
<keyword evidence="2 6" id="KW-0378">Hydrolase</keyword>
<dbReference type="PANTHER" id="PTHR43053:SF4">
    <property type="entry name" value="MYOGENESIS-REGULATING GLYCOSIDASE"/>
    <property type="match status" value="1"/>
</dbReference>
<dbReference type="Gene3D" id="3.20.20.80">
    <property type="entry name" value="Glycosidases"/>
    <property type="match status" value="1"/>
</dbReference>
<dbReference type="SUPFAM" id="SSF51011">
    <property type="entry name" value="Glycosyl hydrolase domain"/>
    <property type="match status" value="1"/>
</dbReference>
<dbReference type="InterPro" id="IPR050985">
    <property type="entry name" value="Alpha-glycosidase_related"/>
</dbReference>
<protein>
    <recommendedName>
        <fullName evidence="5">alpha-D-xyloside xylohydrolase</fullName>
        <ecNumber evidence="5">3.2.1.177</ecNumber>
    </recommendedName>
</protein>
<comment type="similarity">
    <text evidence="1 6">Belongs to the glycosyl hydrolase 31 family.</text>
</comment>
<dbReference type="EC" id="3.2.1.177" evidence="5"/>
<dbReference type="STRING" id="879819.A0A0J0XGS2"/>
<keyword evidence="3 6" id="KW-0326">Glycosidase</keyword>
<feature type="domain" description="Glycoside hydrolase family 31 TIM barrel" evidence="8">
    <location>
        <begin position="305"/>
        <end position="620"/>
    </location>
</feature>
<evidence type="ECO:0000256" key="4">
    <source>
        <dbReference type="ARBA" id="ARBA00052064"/>
    </source>
</evidence>
<name>A0A0J0XGS2_9TREE</name>
<dbReference type="GO" id="GO:0061634">
    <property type="term" value="F:alpha-D-xyloside xylohydrolase"/>
    <property type="evidence" value="ECO:0007669"/>
    <property type="project" value="UniProtKB-EC"/>
</dbReference>
<sequence>MKFTDGLWRRPTGVNFVGGVEVVEVLRESKDGVEFIVAPRHVAHRGDTLNSPLLTVSISSPMDDVLKVRVEHHAGGHNRGPHFELFPDGAPATPKTSVSRPTEDHICFKSGSVAVDINTAPKSYALRFTDSAKGDDDFLCATEPKGQAYADVPWHLTFGQQSQAGCLTTLPASMARSDHFALDSTRATGLVRYMVNELTLSVGETIYGLGERFGPFVKNGQVVGIWNQDGGTSSEQTYKNIPFYLSSKGYGLFVNHPEEVEFEVGREKCSKIGVSVRGERLEYFVIGGGSIKAALRNYVRMTGRPALPPAWTYGLYLSTSFTTSYDQETVSGFLREMRERKCPVRVLHLDCFWMKRYDWCSFQFDPDTFPDPEKYLADVKREYGVKVCAWINPYISQRAAIFAEGVKKGYFLKRRSGDVWQWDEWQPGMAIVDFTNPAAWKWYAGLVQRLLDMGVDTVKTDFGERIPHVDVVYHDGSDPSKAHNFYSFLYNKCVFEVVEKKYGKHEAALFARSATAGGQRFPVHWGGDCESTYEAMAETLRGGLSLSASGFAFWSHDIGGFEGKPDPALFSRWVAFGLFSSHSRLHGSGSYRVPWNYGETAVTVTAKMVRAKCRLMPYIYGESIKAHETGVPVMRAMIIEFPEDPASAHLDKQYMFGDSLLVAPVFHGTRADFYIPAGRWTCYWTGEVIEGPRFVRKTDYPIDQIPVFVRPNSVLLLGPESIETPDYEYAKVGLEVRTFELESEVEVKVPTGKGAKWAGSVKVAPGGKVSASGVTLKK</sequence>
<gene>
    <name evidence="11" type="ORF">CC85DRAFT_263983</name>
</gene>
<dbReference type="Pfam" id="PF21365">
    <property type="entry name" value="Glyco_hydro_31_3rd"/>
    <property type="match status" value="1"/>
</dbReference>
<evidence type="ECO:0000259" key="9">
    <source>
        <dbReference type="Pfam" id="PF13802"/>
    </source>
</evidence>
<dbReference type="RefSeq" id="XP_018276786.1">
    <property type="nucleotide sequence ID" value="XM_018420945.1"/>
</dbReference>
<evidence type="ECO:0000259" key="10">
    <source>
        <dbReference type="Pfam" id="PF21365"/>
    </source>
</evidence>
<evidence type="ECO:0000256" key="7">
    <source>
        <dbReference type="SAM" id="MobiDB-lite"/>
    </source>
</evidence>
<accession>A0A0J0XGS2</accession>
<proteinExistence type="inferred from homology"/>
<dbReference type="GeneID" id="28981548"/>
<dbReference type="CDD" id="cd06593">
    <property type="entry name" value="GH31_xylosidase_YicI"/>
    <property type="match status" value="1"/>
</dbReference>
<dbReference type="InterPro" id="IPR048395">
    <property type="entry name" value="Glyco_hydro_31_C"/>
</dbReference>
<dbReference type="AlphaFoldDB" id="A0A0J0XGS2"/>
<evidence type="ECO:0000313" key="12">
    <source>
        <dbReference type="Proteomes" id="UP000053611"/>
    </source>
</evidence>
<reference evidence="11 12" key="1">
    <citation type="submission" date="2015-03" db="EMBL/GenBank/DDBJ databases">
        <title>Genomics and transcriptomics of the oil-accumulating basidiomycete yeast T. oleaginosus allow insights into substrate utilization and the diverse evolutionary trajectories of mating systems in fungi.</title>
        <authorList>
            <consortium name="DOE Joint Genome Institute"/>
            <person name="Kourist R."/>
            <person name="Kracht O."/>
            <person name="Bracharz F."/>
            <person name="Lipzen A."/>
            <person name="Nolan M."/>
            <person name="Ohm R."/>
            <person name="Grigoriev I."/>
            <person name="Sun S."/>
            <person name="Heitman J."/>
            <person name="Bruck T."/>
            <person name="Nowrousian M."/>
        </authorList>
    </citation>
    <scope>NUCLEOTIDE SEQUENCE [LARGE SCALE GENOMIC DNA]</scope>
    <source>
        <strain evidence="11 12">IBC0246</strain>
    </source>
</reference>